<dbReference type="SUPFAM" id="SSF48371">
    <property type="entry name" value="ARM repeat"/>
    <property type="match status" value="1"/>
</dbReference>
<sequence>MDIRALTEAVTRCLLPNSPTRSSLTHHLDQLLDTTVHLKQANVEATSLLSHITLTVVRIFTPAQHLLSDKERELALKCLHQALTLDPRKRAKRMVQVHAIIIDHLSRILVPLFAVTKLGGSGVMPEDTRYLAIECWRAMVTNIESVHVPQTQQLLSGKDGQNVMMFDEYARAHWPPGYLSLSVCELIDNGELAQKNQDLRRLALDTLSDIQNTDYGVLGSRDVLLPMFPGIASTLARIALAQQPKQRDAENSSWKMPLASVRSSALLAFRKSLTVLFSQYSEDSITADIDTASMIKDWAQRARKEADDIIGGSSEDSIVADEDADTGSSNNEDSQRLLQILWRLAGLRHSESIQITHALFSFFVSVALDCKALQSTACFSIAIDTGLVLSCAQPNEPLSIDFIERLTAEYANEGVIGRQASAQMEKALPLFEQYIGDGTDQQRKDVLCLVSGHIQALGRSRSLAILSSWWKDRGLLSFLNSLAISLPGTSLLITDVSEMDSLSKSAEGGKVPYVLGHYRGAALGHALSLFIEKIAWVFTEVEFCAQLLSLLLDQSLPVHSQALWLMTQVVSRSGSAHLTNTYQSFFQYCIDYFDQPKPIDSSAKGNLDVSAVDDTRTLESSLVLNAIASIIPTVGSSVTYYLDILLFPLLQTTTSDTALLKTQARHALAMLAQTVGLHSIADLIKENMDYIVEGCAQQIRTVEMHPSVFYILTGAVQLAGEQILPYMDDVTEDTLDVCEYMAADSDGKMVASALEFLEAVTRTVASSHKAQLAASNLLEDKSKKSAFVGAADADPIGKVLDELESADAFERMAEFTIIDNEPATDVAEPAAAAADEDEDQPGGNPLAIKISLVTQNFLTSDSPSHQLLSLKILQNTMEALQNTKDLLPLINEVWPALVHRLSKDRDAFYVSLAACDVIETVCQLGEDWMRRRVRDDLWVHLRRILSETTAETVDQRGSERELVIRVLRTMRTVVCQVPLDDHVSWDLSWLAARLLGSAVDSSTVELLQAMVPVYGDKIWLVLAKCGLTNDSSLQIPNLGIPVAHVKAPHDICQLLGL</sequence>
<evidence type="ECO:0000313" key="3">
    <source>
        <dbReference type="Proteomes" id="UP001151518"/>
    </source>
</evidence>
<dbReference type="InterPro" id="IPR057567">
    <property type="entry name" value="TPR_TTI1_C"/>
</dbReference>
<dbReference type="Gene3D" id="1.25.10.10">
    <property type="entry name" value="Leucine-rich Repeat Variant"/>
    <property type="match status" value="1"/>
</dbReference>
<dbReference type="InterPro" id="IPR052587">
    <property type="entry name" value="TELO2-interacting_protein_1"/>
</dbReference>
<dbReference type="InterPro" id="IPR049362">
    <property type="entry name" value="TTI1_rpt"/>
</dbReference>
<organism evidence="2 3">
    <name type="scientific">Coemansia spiralis</name>
    <dbReference type="NCBI Taxonomy" id="417178"/>
    <lineage>
        <taxon>Eukaryota</taxon>
        <taxon>Fungi</taxon>
        <taxon>Fungi incertae sedis</taxon>
        <taxon>Zoopagomycota</taxon>
        <taxon>Kickxellomycotina</taxon>
        <taxon>Kickxellomycetes</taxon>
        <taxon>Kickxellales</taxon>
        <taxon>Kickxellaceae</taxon>
        <taxon>Coemansia</taxon>
    </lineage>
</organism>
<dbReference type="AlphaFoldDB" id="A0A9W8G733"/>
<gene>
    <name evidence="2" type="ORF">GGI25_004218</name>
</gene>
<dbReference type="EMBL" id="JANBTW010000053">
    <property type="protein sequence ID" value="KAJ2674831.1"/>
    <property type="molecule type" value="Genomic_DNA"/>
</dbReference>
<feature type="domain" description="TTI1 C-terminal TPR" evidence="1">
    <location>
        <begin position="810"/>
        <end position="998"/>
    </location>
</feature>
<comment type="caution">
    <text evidence="2">The sequence shown here is derived from an EMBL/GenBank/DDBJ whole genome shotgun (WGS) entry which is preliminary data.</text>
</comment>
<dbReference type="OrthoDB" id="49511at2759"/>
<dbReference type="PANTHER" id="PTHR18460:SF3">
    <property type="entry name" value="TELO2-INTERACTING PROTEIN 1 HOMOLOG"/>
    <property type="match status" value="1"/>
</dbReference>
<proteinExistence type="predicted"/>
<dbReference type="InterPro" id="IPR016024">
    <property type="entry name" value="ARM-type_fold"/>
</dbReference>
<dbReference type="Proteomes" id="UP001151518">
    <property type="component" value="Unassembled WGS sequence"/>
</dbReference>
<dbReference type="Pfam" id="PF21547">
    <property type="entry name" value="TTI1"/>
    <property type="match status" value="1"/>
</dbReference>
<dbReference type="Pfam" id="PF24181">
    <property type="entry name" value="TPR_TTI1_C"/>
    <property type="match status" value="1"/>
</dbReference>
<evidence type="ECO:0000259" key="1">
    <source>
        <dbReference type="Pfam" id="PF24181"/>
    </source>
</evidence>
<evidence type="ECO:0000313" key="2">
    <source>
        <dbReference type="EMBL" id="KAJ2674831.1"/>
    </source>
</evidence>
<dbReference type="GO" id="GO:0005737">
    <property type="term" value="C:cytoplasm"/>
    <property type="evidence" value="ECO:0007669"/>
    <property type="project" value="TreeGrafter"/>
</dbReference>
<dbReference type="PANTHER" id="PTHR18460">
    <property type="entry name" value="TEL2 INTERACTING PROTEIN 1 TTI1 FAMILY MEMBER"/>
    <property type="match status" value="1"/>
</dbReference>
<name>A0A9W8G733_9FUNG</name>
<dbReference type="InterPro" id="IPR011989">
    <property type="entry name" value="ARM-like"/>
</dbReference>
<accession>A0A9W8G733</accession>
<reference evidence="2" key="1">
    <citation type="submission" date="2022-07" db="EMBL/GenBank/DDBJ databases">
        <title>Phylogenomic reconstructions and comparative analyses of Kickxellomycotina fungi.</title>
        <authorList>
            <person name="Reynolds N.K."/>
            <person name="Stajich J.E."/>
            <person name="Barry K."/>
            <person name="Grigoriev I.V."/>
            <person name="Crous P."/>
            <person name="Smith M.E."/>
        </authorList>
    </citation>
    <scope>NUCLEOTIDE SEQUENCE</scope>
    <source>
        <strain evidence="2">NRRL 3115</strain>
    </source>
</reference>
<protein>
    <recommendedName>
        <fullName evidence="1">TTI1 C-terminal TPR domain-containing protein</fullName>
    </recommendedName>
</protein>